<dbReference type="PROSITE" id="PS50005">
    <property type="entry name" value="TPR"/>
    <property type="match status" value="2"/>
</dbReference>
<evidence type="ECO:0000313" key="4">
    <source>
        <dbReference type="EMBL" id="AEA47544.1"/>
    </source>
</evidence>
<dbReference type="PANTHER" id="PTHR45641">
    <property type="entry name" value="TETRATRICOPEPTIDE REPEAT PROTEIN (AFU_ORTHOLOGUE AFUA_6G03870)"/>
    <property type="match status" value="1"/>
</dbReference>
<dbReference type="Gene3D" id="1.25.40.10">
    <property type="entry name" value="Tetratricopeptide repeat domain"/>
    <property type="match status" value="1"/>
</dbReference>
<evidence type="ECO:0000313" key="5">
    <source>
        <dbReference type="Proteomes" id="UP000008136"/>
    </source>
</evidence>
<evidence type="ECO:0000256" key="3">
    <source>
        <dbReference type="PROSITE-ProRule" id="PRU00339"/>
    </source>
</evidence>
<accession>F2KPL6</accession>
<dbReference type="Pfam" id="PF00515">
    <property type="entry name" value="TPR_1"/>
    <property type="match status" value="1"/>
</dbReference>
<proteinExistence type="predicted"/>
<dbReference type="SUPFAM" id="SSF48452">
    <property type="entry name" value="TPR-like"/>
    <property type="match status" value="1"/>
</dbReference>
<dbReference type="EMBL" id="CP002588">
    <property type="protein sequence ID" value="AEA47544.1"/>
    <property type="molecule type" value="Genomic_DNA"/>
</dbReference>
<reference evidence="4 5" key="1">
    <citation type="submission" date="2011-03" db="EMBL/GenBank/DDBJ databases">
        <title>The complete genome of Archaeoglobus veneficus SNP6.</title>
        <authorList>
            <consortium name="US DOE Joint Genome Institute (JGI-PGF)"/>
            <person name="Lucas S."/>
            <person name="Copeland A."/>
            <person name="Lapidus A."/>
            <person name="Bruce D."/>
            <person name="Goodwin L."/>
            <person name="Pitluck S."/>
            <person name="Kyrpides N."/>
            <person name="Mavromatis K."/>
            <person name="Pagani I."/>
            <person name="Ivanova N."/>
            <person name="Mikhailova N."/>
            <person name="Lu M."/>
            <person name="Detter J.C."/>
            <person name="Tapia R."/>
            <person name="Han C."/>
            <person name="Land M."/>
            <person name="Hauser L."/>
            <person name="Markowitz V."/>
            <person name="Cheng J.-F."/>
            <person name="Hugenholtz P."/>
            <person name="Woyke T."/>
            <person name="Wu D."/>
            <person name="Spring S."/>
            <person name="Brambilla E."/>
            <person name="Klenk H.-P."/>
            <person name="Eisen J.A."/>
        </authorList>
    </citation>
    <scope>NUCLEOTIDE SEQUENCE [LARGE SCALE GENOMIC DNA]</scope>
    <source>
        <strain>SNP6</strain>
    </source>
</reference>
<keyword evidence="2 3" id="KW-0802">TPR repeat</keyword>
<keyword evidence="1" id="KW-0677">Repeat</keyword>
<dbReference type="AlphaFoldDB" id="F2KPL6"/>
<dbReference type="SMART" id="SM00028">
    <property type="entry name" value="TPR"/>
    <property type="match status" value="5"/>
</dbReference>
<dbReference type="HOGENOM" id="CLU_072487_0_0_2"/>
<dbReference type="STRING" id="693661.Arcve_1542"/>
<dbReference type="eggNOG" id="arCOG03045">
    <property type="taxonomic scope" value="Archaea"/>
</dbReference>
<dbReference type="RefSeq" id="WP_013684204.1">
    <property type="nucleotide sequence ID" value="NC_015320.1"/>
</dbReference>
<dbReference type="Proteomes" id="UP000008136">
    <property type="component" value="Chromosome"/>
</dbReference>
<organism evidence="4 5">
    <name type="scientific">Archaeoglobus veneficus (strain DSM 11195 / SNP6)</name>
    <dbReference type="NCBI Taxonomy" id="693661"/>
    <lineage>
        <taxon>Archaea</taxon>
        <taxon>Methanobacteriati</taxon>
        <taxon>Methanobacteriota</taxon>
        <taxon>Archaeoglobi</taxon>
        <taxon>Archaeoglobales</taxon>
        <taxon>Archaeoglobaceae</taxon>
        <taxon>Archaeoglobus</taxon>
    </lineage>
</organism>
<dbReference type="PANTHER" id="PTHR45641:SF19">
    <property type="entry name" value="NEPHROCYSTIN-3"/>
    <property type="match status" value="1"/>
</dbReference>
<dbReference type="KEGG" id="ave:Arcve_1542"/>
<gene>
    <name evidence="4" type="ordered locus">Arcve_1542</name>
</gene>
<feature type="repeat" description="TPR" evidence="3">
    <location>
        <begin position="231"/>
        <end position="264"/>
    </location>
</feature>
<name>F2KPL6_ARCVS</name>
<keyword evidence="5" id="KW-1185">Reference proteome</keyword>
<dbReference type="InterPro" id="IPR019734">
    <property type="entry name" value="TPR_rpt"/>
</dbReference>
<evidence type="ECO:0000256" key="2">
    <source>
        <dbReference type="ARBA" id="ARBA00022803"/>
    </source>
</evidence>
<protein>
    <submittedName>
        <fullName evidence="4">Tetratricopeptide TPR_1 repeat-containing protein</fullName>
    </submittedName>
</protein>
<dbReference type="GeneID" id="10394666"/>
<feature type="repeat" description="TPR" evidence="3">
    <location>
        <begin position="276"/>
        <end position="309"/>
    </location>
</feature>
<dbReference type="OrthoDB" id="115601at2157"/>
<dbReference type="Pfam" id="PF13424">
    <property type="entry name" value="TPR_12"/>
    <property type="match status" value="1"/>
</dbReference>
<dbReference type="Pfam" id="PF13374">
    <property type="entry name" value="TPR_10"/>
    <property type="match status" value="1"/>
</dbReference>
<evidence type="ECO:0000256" key="1">
    <source>
        <dbReference type="ARBA" id="ARBA00022737"/>
    </source>
</evidence>
<sequence length="324" mass="37330">MDVVSEIIDMVRKGTPLSAIDVITTSAPEEIRKVAVNLFADPMCVANIDEEWKNLLLLVYFSHFSYLSEGKAGEEDISNLAVSSLTAAKLCRRLGIPDLEARFLISGGRAIYQMRMKDKAEKIFKEAEKILKELSEKDESYLPMLADVLNELAVLYMDLKRNDEAEKYLVWALEIRKSAGNEAELAETLYNAGVFYTRTKRLDIAEKYYKEGEDILRKLAKENENFLPQLGVLLNNMGVLYRKLSRFDKAEKYHREALEIFEKLSSEDEKLLKYVADTYGYLGTMYNDMMKFDEAAKYYEMAKDLYNKIERSYREKAKESTAST</sequence>
<dbReference type="InterPro" id="IPR011990">
    <property type="entry name" value="TPR-like_helical_dom_sf"/>
</dbReference>